<comment type="caution">
    <text evidence="2">The sequence shown here is derived from an EMBL/GenBank/DDBJ whole genome shotgun (WGS) entry which is preliminary data.</text>
</comment>
<dbReference type="Proteomes" id="UP000490980">
    <property type="component" value="Unassembled WGS sequence"/>
</dbReference>
<keyword evidence="3" id="KW-1185">Reference proteome</keyword>
<dbReference type="EMBL" id="JAARLZ010000003">
    <property type="protein sequence ID" value="NII05834.1"/>
    <property type="molecule type" value="Genomic_DNA"/>
</dbReference>
<evidence type="ECO:0000313" key="2">
    <source>
        <dbReference type="EMBL" id="NII05834.1"/>
    </source>
</evidence>
<reference evidence="2 3" key="1">
    <citation type="submission" date="2020-03" db="EMBL/GenBank/DDBJ databases">
        <authorList>
            <person name="Lai Q."/>
        </authorList>
    </citation>
    <scope>NUCLEOTIDE SEQUENCE [LARGE SCALE GENOMIC DNA]</scope>
    <source>
        <strain evidence="2 3">CCUG 25036</strain>
    </source>
</reference>
<proteinExistence type="predicted"/>
<keyword evidence="1" id="KW-1133">Transmembrane helix</keyword>
<dbReference type="AlphaFoldDB" id="A0A7X5U8L0"/>
<protein>
    <submittedName>
        <fullName evidence="2">Uncharacterized protein</fullName>
    </submittedName>
</protein>
<gene>
    <name evidence="2" type="ORF">HBF25_05435</name>
</gene>
<feature type="transmembrane region" description="Helical" evidence="1">
    <location>
        <begin position="57"/>
        <end position="77"/>
    </location>
</feature>
<keyword evidence="1" id="KW-0472">Membrane</keyword>
<sequence length="93" mass="10112">MNDLLARALQGVDPDDPGASVKIFLNLMALVPWGQLILWQVVFIVVGALLGWWKGRFAATVLASLVLGPFGWAVPFLPRRPVSPPPLPGSKKR</sequence>
<feature type="transmembrane region" description="Helical" evidence="1">
    <location>
        <begin position="23"/>
        <end position="50"/>
    </location>
</feature>
<evidence type="ECO:0000313" key="3">
    <source>
        <dbReference type="Proteomes" id="UP000490980"/>
    </source>
</evidence>
<name>A0A7X5U8L0_9GAMM</name>
<organism evidence="2 3">
    <name type="scientific">Luteibacter anthropi</name>
    <dbReference type="NCBI Taxonomy" id="564369"/>
    <lineage>
        <taxon>Bacteria</taxon>
        <taxon>Pseudomonadati</taxon>
        <taxon>Pseudomonadota</taxon>
        <taxon>Gammaproteobacteria</taxon>
        <taxon>Lysobacterales</taxon>
        <taxon>Rhodanobacteraceae</taxon>
        <taxon>Luteibacter</taxon>
    </lineage>
</organism>
<dbReference type="RefSeq" id="WP_166946950.1">
    <property type="nucleotide sequence ID" value="NZ_JAARLZ010000003.1"/>
</dbReference>
<evidence type="ECO:0000256" key="1">
    <source>
        <dbReference type="SAM" id="Phobius"/>
    </source>
</evidence>
<accession>A0A7X5U8L0</accession>
<keyword evidence="1" id="KW-0812">Transmembrane</keyword>